<feature type="region of interest" description="Disordered" evidence="1">
    <location>
        <begin position="1502"/>
        <end position="1539"/>
    </location>
</feature>
<keyword evidence="4" id="KW-1185">Reference proteome</keyword>
<feature type="region of interest" description="Disordered" evidence="1">
    <location>
        <begin position="668"/>
        <end position="703"/>
    </location>
</feature>
<evidence type="ECO:0000313" key="4">
    <source>
        <dbReference type="Proteomes" id="UP000283634"/>
    </source>
</evidence>
<dbReference type="OMA" id="YLICHED"/>
<feature type="region of interest" description="Disordered" evidence="1">
    <location>
        <begin position="855"/>
        <end position="876"/>
    </location>
</feature>
<feature type="region of interest" description="Disordered" evidence="1">
    <location>
        <begin position="222"/>
        <end position="253"/>
    </location>
</feature>
<dbReference type="GeneID" id="40324696"/>
<dbReference type="SUPFAM" id="SSF50156">
    <property type="entry name" value="PDZ domain-like"/>
    <property type="match status" value="1"/>
</dbReference>
<dbReference type="Proteomes" id="UP000283634">
    <property type="component" value="Unassembled WGS sequence"/>
</dbReference>
<proteinExistence type="predicted"/>
<dbReference type="InterPro" id="IPR056614">
    <property type="entry name" value="FAZ1_cons"/>
</dbReference>
<organism evidence="3 4">
    <name type="scientific">Trypanosoma rangeli</name>
    <dbReference type="NCBI Taxonomy" id="5698"/>
    <lineage>
        <taxon>Eukaryota</taxon>
        <taxon>Discoba</taxon>
        <taxon>Euglenozoa</taxon>
        <taxon>Kinetoplastea</taxon>
        <taxon>Metakinetoplastina</taxon>
        <taxon>Trypanosomatida</taxon>
        <taxon>Trypanosomatidae</taxon>
        <taxon>Trypanosoma</taxon>
        <taxon>Herpetosoma</taxon>
    </lineage>
</organism>
<dbReference type="Gene3D" id="2.30.42.10">
    <property type="match status" value="1"/>
</dbReference>
<feature type="domain" description="Flagellar attachment zone protein 1 conserved" evidence="2">
    <location>
        <begin position="399"/>
        <end position="497"/>
    </location>
</feature>
<accession>A0A3S5ISJ7</accession>
<feature type="region of interest" description="Disordered" evidence="1">
    <location>
        <begin position="1083"/>
        <end position="1119"/>
    </location>
</feature>
<feature type="compositionally biased region" description="Polar residues" evidence="1">
    <location>
        <begin position="692"/>
        <end position="703"/>
    </location>
</feature>
<dbReference type="EMBL" id="MKGL01000014">
    <property type="protein sequence ID" value="RNF11680.1"/>
    <property type="molecule type" value="Genomic_DNA"/>
</dbReference>
<comment type="caution">
    <text evidence="3">The sequence shown here is derived from an EMBL/GenBank/DDBJ whole genome shotgun (WGS) entry which is preliminary data.</text>
</comment>
<evidence type="ECO:0000313" key="3">
    <source>
        <dbReference type="EMBL" id="RNF11680.1"/>
    </source>
</evidence>
<protein>
    <recommendedName>
        <fullName evidence="2">Flagellar attachment zone protein 1 conserved domain-containing protein</fullName>
    </recommendedName>
</protein>
<evidence type="ECO:0000259" key="2">
    <source>
        <dbReference type="Pfam" id="PF23398"/>
    </source>
</evidence>
<reference evidence="3 4" key="1">
    <citation type="journal article" date="2018" name="BMC Genomics">
        <title>Genomic comparison of Trypanosoma conorhini and Trypanosoma rangeli to Trypanosoma cruzi strains of high and low virulence.</title>
        <authorList>
            <person name="Bradwell K.R."/>
            <person name="Koparde V.N."/>
            <person name="Matveyev A.V."/>
            <person name="Serrano M.G."/>
            <person name="Alves J.M."/>
            <person name="Parikh H."/>
            <person name="Huang B."/>
            <person name="Lee V."/>
            <person name="Espinosa-Alvarez O."/>
            <person name="Ortiz P.A."/>
            <person name="Costa-Martins A.G."/>
            <person name="Teixeira M.M."/>
            <person name="Buck G.A."/>
        </authorList>
    </citation>
    <scope>NUCLEOTIDE SEQUENCE [LARGE SCALE GENOMIC DNA]</scope>
    <source>
        <strain evidence="3 4">AM80</strain>
    </source>
</reference>
<name>A0A3S5ISJ7_TRYRA</name>
<dbReference type="RefSeq" id="XP_029242312.1">
    <property type="nucleotide sequence ID" value="XM_029377832.1"/>
</dbReference>
<feature type="domain" description="Flagellar attachment zone protein 1 conserved" evidence="2">
    <location>
        <begin position="758"/>
        <end position="845"/>
    </location>
</feature>
<feature type="compositionally biased region" description="Basic and acidic residues" evidence="1">
    <location>
        <begin position="624"/>
        <end position="640"/>
    </location>
</feature>
<feature type="region of interest" description="Disordered" evidence="1">
    <location>
        <begin position="507"/>
        <end position="565"/>
    </location>
</feature>
<gene>
    <name evidence="3" type="ORF">TraAM80_00763</name>
</gene>
<dbReference type="Pfam" id="PF23398">
    <property type="entry name" value="FAZ1_cons"/>
    <property type="match status" value="2"/>
</dbReference>
<evidence type="ECO:0000256" key="1">
    <source>
        <dbReference type="SAM" id="MobiDB-lite"/>
    </source>
</evidence>
<dbReference type="InterPro" id="IPR036034">
    <property type="entry name" value="PDZ_sf"/>
</dbReference>
<feature type="compositionally biased region" description="Low complexity" evidence="1">
    <location>
        <begin position="519"/>
        <end position="541"/>
    </location>
</feature>
<feature type="compositionally biased region" description="Low complexity" evidence="1">
    <location>
        <begin position="1503"/>
        <end position="1517"/>
    </location>
</feature>
<sequence length="1539" mass="166606">MTSPSKEEEVCRKVVGALTEVLAISDLQAVAQGMLHPIQSSASTKLASLEETLLQNSRLAREHAAILRDKLRAGFPSPSASGVTGCDPSVLPKIIDLSMFVEKSRLLQERIQRVFSTFGSLRNVRLLSEASTGRYLLTERASVAATELLGVLLSLGATIEGAPLQIEAERNTARSRYVVLNPHWSSRPLDMGAKKFVHAATSMVVVDEVHRDTPSKLTSIVKRQHNGETDDTQQDVEGTPLHLAGGKNNEVEDQKNDEESTIANRCCEQKQALLLQEEKEGSNTIENLQKSSINNALSSTSCHSATFSSRHVGTTVQSSLLKRCNETRASSMSRKFKEVAAKHADSLESMALAHHVSLEELCIINAHLLAYKHKPLPFNTTVRIPTGKGDSNALVPTCVVAHSRIFQGELWRELLRKEDAVSPPRWKDLFIQEVGALFGIPHQWVSDVQLVNDRLTLLTGGDQEVAFKVRLPLSLEEDEVRKRIQQHEFMSMLLLYEELQKEKEECEEEEARKIVENGANSSTSLASLDSSGSRSLSDSADTAAPNSDTDSGGNRGGITDVDSLPSCSNNGILREAITALMVTETLSRDSLVIQERYGRKIAMRALPQGQPLPLEQRHGAAKPSHAESQLHRKQIEENKPPCEASDVSGKDVPCKHLDAGLPCELPPLSPRTATLPRSDPISAATPERRKTGVSSLVWSTTTPSPVRTGGEICAAEHQDGDTFRNFNFLPNPKLTDNLEPGTALGPKKTLEATVQWFHTSHEKCISGERWDIVLAKEEEQLRCTFTLELAALFDLPEENVQALKFELGSLHATFELMHDRYLEESAINALLSVFDFPKVRSLYHRCIEAIDASPSRNGDSVTGDGSELGSIGSPDVRCQASSTGGVTGIITRCILNERTGGTVRGIAGEKCLISTALLKHPLCSSNSLSLENSATPDNEPDTLAHLALVHDLPIEAIQRANPHLATLGANDVLPFSTEVVIPRSASDDDACSFKEDAVERNVRGTAPSLESQAPQGISITRAEDIAGLQLPMGEKSAERNLGVGAQALGQRNSPSESCGGTVPLLRSSPTNVSVQSIAAADSLGVASSARGSKRSPAMPRVVRDLRPTTGTGSGNAMGKKGVGLGLEGPSQEQPAWKTVMKKKQVPAVGAEKREFSPQSQESVPLTRVITERSLGRPQNHTPYLSDSFQFIMTQLSSTMKNAAARSANAVLMLQPVERFVLLHFFAKWQHIAQIRKAPHAPLAVQGVPVNGSQAKNLNGRKPLNLLFQRKNPDGVLTSKRALSPKTEAERGNKAGFIVKTMEAIARTANGSALARETKHVISPGVAVTSSLQQYTKEGVSGTRKPYVPGLTMIAEGNQIQQLPLHSSSDNELKPSPTHGVECGTPRLSFGVMGSDQSRSCGSSPDMEVNGASDFAMTERFSLGIYFSSFLTVIEVHGEAAAAGIERGDQLQEIEGIQVRKLKDLRRVLASVGGTHFCMRFQKKGSMSSTEVRLRRSWRGVIGSEASSSRSTSPSEPRIAPMFEGARSGSHGLRYASGAR</sequence>
<feature type="region of interest" description="Disordered" evidence="1">
    <location>
        <begin position="608"/>
        <end position="648"/>
    </location>
</feature>
<dbReference type="OrthoDB" id="252433at2759"/>